<dbReference type="InterPro" id="IPR018658">
    <property type="entry name" value="DUF2089"/>
</dbReference>
<protein>
    <recommendedName>
        <fullName evidence="2">DUF2089 domain-containing protein</fullName>
    </recommendedName>
</protein>
<sequence length="134" mass="15268">MSERPLHDIPHKDPVSGQSLYVSELTCDDSGVVIRGRFAIPKYSRLEPEQAAFLEAFLRCRGVLSCVERELGISYPTVRNRLDALLEALGLPPARDESPKRDRSERTKKIIEQLERGEITPEEAKKRIREGVRK</sequence>
<organism evidence="3 4">
    <name type="scientific">Candidatus Nitrosymbiomonas proteolyticus</name>
    <dbReference type="NCBI Taxonomy" id="2608984"/>
    <lineage>
        <taxon>Bacteria</taxon>
        <taxon>Bacillati</taxon>
        <taxon>Armatimonadota</taxon>
        <taxon>Armatimonadota incertae sedis</taxon>
        <taxon>Candidatus Nitrosymbiomonas</taxon>
    </lineage>
</organism>
<dbReference type="AlphaFoldDB" id="A0A809SA91"/>
<evidence type="ECO:0000313" key="4">
    <source>
        <dbReference type="Proteomes" id="UP000662873"/>
    </source>
</evidence>
<gene>
    <name evidence="3" type="ORF">NPRO_17360</name>
</gene>
<evidence type="ECO:0000259" key="2">
    <source>
        <dbReference type="Pfam" id="PF09862"/>
    </source>
</evidence>
<feature type="region of interest" description="Disordered" evidence="1">
    <location>
        <begin position="92"/>
        <end position="116"/>
    </location>
</feature>
<feature type="domain" description="DUF2089" evidence="2">
    <location>
        <begin position="46"/>
        <end position="91"/>
    </location>
</feature>
<dbReference type="Proteomes" id="UP000662873">
    <property type="component" value="Chromosome"/>
</dbReference>
<evidence type="ECO:0000256" key="1">
    <source>
        <dbReference type="SAM" id="MobiDB-lite"/>
    </source>
</evidence>
<dbReference type="Pfam" id="PF09862">
    <property type="entry name" value="DUF2089"/>
    <property type="match status" value="1"/>
</dbReference>
<accession>A0A809SA91</accession>
<name>A0A809SA91_9BACT</name>
<dbReference type="KEGG" id="npy:NPRO_17360"/>
<reference evidence="3" key="1">
    <citation type="journal article" name="DNA Res.">
        <title>The physiological potential of anammox bacteria as revealed by their core genome structure.</title>
        <authorList>
            <person name="Okubo T."/>
            <person name="Toyoda A."/>
            <person name="Fukuhara K."/>
            <person name="Uchiyama I."/>
            <person name="Harigaya Y."/>
            <person name="Kuroiwa M."/>
            <person name="Suzuki T."/>
            <person name="Murakami Y."/>
            <person name="Suwa Y."/>
            <person name="Takami H."/>
        </authorList>
    </citation>
    <scope>NUCLEOTIDE SEQUENCE</scope>
    <source>
        <strain evidence="3">317325-2</strain>
    </source>
</reference>
<dbReference type="EMBL" id="AP021858">
    <property type="protein sequence ID" value="BBO24141.1"/>
    <property type="molecule type" value="Genomic_DNA"/>
</dbReference>
<proteinExistence type="predicted"/>
<feature type="compositionally biased region" description="Basic and acidic residues" evidence="1">
    <location>
        <begin position="94"/>
        <end position="116"/>
    </location>
</feature>
<evidence type="ECO:0000313" key="3">
    <source>
        <dbReference type="EMBL" id="BBO24141.1"/>
    </source>
</evidence>